<dbReference type="InterPro" id="IPR029510">
    <property type="entry name" value="Ald_DH_CS_GLU"/>
</dbReference>
<dbReference type="InterPro" id="IPR015590">
    <property type="entry name" value="Aldehyde_DH_dom"/>
</dbReference>
<dbReference type="InterPro" id="IPR016163">
    <property type="entry name" value="Ald_DH_C"/>
</dbReference>
<sequence>MARLKVTSPATGKPIASLEADDAKSVKAKYEAARAAQAKWARVPLKKRLAAIAEFRERVLEQVDPLAKVLTSETGKPITQARNELKGFLPRIDFFLAETAKTLKPEKVSKAAGMEEVISHEPLGVIANISAWNYPWFVGGNVFVPALLAGNAILYKPSEYAAMTGLEIARLLHESGIPKDVFVPLIGAGDVGAALLKQPVDGVFFTGSYATGKKIAQSVRGRMLKLQLELGGKDPVYVCEDVDIAKAAAGIADGAFYNTGQSCCSVERIYVRDSIFPQFVKAFVDEVKTYRAGDPLDDATYIGPLTRAPQVKVLEAQVADAKKKGAKVLTGGKRGKGSRFEPTVLVDVNHKMAVMREESFGPVIGLMSVKDDAEAQRLMNDTDYGLTAGVYTTDRKRAERILAGVHAGSVYWNCCDRVSPRLPWSGVGHSGVGLTLSTYGIETFTRLKAWHLRSP</sequence>
<proteinExistence type="inferred from homology"/>
<dbReference type="KEGG" id="upl:DSM104440_01141"/>
<dbReference type="PANTHER" id="PTHR11699">
    <property type="entry name" value="ALDEHYDE DEHYDROGENASE-RELATED"/>
    <property type="match status" value="1"/>
</dbReference>
<dbReference type="InterPro" id="IPR016162">
    <property type="entry name" value="Ald_DH_N"/>
</dbReference>
<dbReference type="AlphaFoldDB" id="A0A6M4H5B5"/>
<dbReference type="PROSITE" id="PS00687">
    <property type="entry name" value="ALDEHYDE_DEHYDR_GLU"/>
    <property type="match status" value="1"/>
</dbReference>
<dbReference type="RefSeq" id="WP_171161111.1">
    <property type="nucleotide sequence ID" value="NZ_CP053073.1"/>
</dbReference>
<evidence type="ECO:0000256" key="1">
    <source>
        <dbReference type="ARBA" id="ARBA00009986"/>
    </source>
</evidence>
<evidence type="ECO:0000256" key="4">
    <source>
        <dbReference type="RuleBase" id="RU003345"/>
    </source>
</evidence>
<dbReference type="EC" id="1.2.1.8" evidence="6"/>
<dbReference type="Pfam" id="PF00171">
    <property type="entry name" value="Aldedh"/>
    <property type="match status" value="1"/>
</dbReference>
<evidence type="ECO:0000259" key="5">
    <source>
        <dbReference type="Pfam" id="PF00171"/>
    </source>
</evidence>
<name>A0A6M4H5B5_9PROT</name>
<feature type="active site" evidence="3">
    <location>
        <position position="229"/>
    </location>
</feature>
<comment type="similarity">
    <text evidence="1 4">Belongs to the aldehyde dehydrogenase family.</text>
</comment>
<protein>
    <submittedName>
        <fullName evidence="6">NAD/NADP-dependent betaine aldehyde dehydrogenase</fullName>
        <ecNumber evidence="6">1.2.1.8</ecNumber>
    </submittedName>
</protein>
<dbReference type="CDD" id="cd07102">
    <property type="entry name" value="ALDH_EDX86601"/>
    <property type="match status" value="1"/>
</dbReference>
<dbReference type="Gene3D" id="3.40.605.10">
    <property type="entry name" value="Aldehyde Dehydrogenase, Chain A, domain 1"/>
    <property type="match status" value="1"/>
</dbReference>
<organism evidence="6 7">
    <name type="scientific">Usitatibacter palustris</name>
    <dbReference type="NCBI Taxonomy" id="2732487"/>
    <lineage>
        <taxon>Bacteria</taxon>
        <taxon>Pseudomonadati</taxon>
        <taxon>Pseudomonadota</taxon>
        <taxon>Betaproteobacteria</taxon>
        <taxon>Nitrosomonadales</taxon>
        <taxon>Usitatibacteraceae</taxon>
        <taxon>Usitatibacter</taxon>
    </lineage>
</organism>
<evidence type="ECO:0000256" key="2">
    <source>
        <dbReference type="ARBA" id="ARBA00023002"/>
    </source>
</evidence>
<feature type="domain" description="Aldehyde dehydrogenase" evidence="5">
    <location>
        <begin position="4"/>
        <end position="449"/>
    </location>
</feature>
<dbReference type="InParanoid" id="A0A6M4H5B5"/>
<evidence type="ECO:0000313" key="7">
    <source>
        <dbReference type="Proteomes" id="UP000503096"/>
    </source>
</evidence>
<dbReference type="EMBL" id="CP053073">
    <property type="protein sequence ID" value="QJR14345.1"/>
    <property type="molecule type" value="Genomic_DNA"/>
</dbReference>
<accession>A0A6M4H5B5</accession>
<dbReference type="SUPFAM" id="SSF53720">
    <property type="entry name" value="ALDH-like"/>
    <property type="match status" value="1"/>
</dbReference>
<dbReference type="Gene3D" id="3.40.309.10">
    <property type="entry name" value="Aldehyde Dehydrogenase, Chain A, domain 2"/>
    <property type="match status" value="1"/>
</dbReference>
<keyword evidence="7" id="KW-1185">Reference proteome</keyword>
<keyword evidence="2 4" id="KW-0560">Oxidoreductase</keyword>
<dbReference type="GO" id="GO:0008802">
    <property type="term" value="F:betaine-aldehyde dehydrogenase (NAD+) activity"/>
    <property type="evidence" value="ECO:0007669"/>
    <property type="project" value="UniProtKB-EC"/>
</dbReference>
<dbReference type="InterPro" id="IPR016161">
    <property type="entry name" value="Ald_DH/histidinol_DH"/>
</dbReference>
<dbReference type="FunFam" id="3.40.309.10:FF:000009">
    <property type="entry name" value="Aldehyde dehydrogenase A"/>
    <property type="match status" value="1"/>
</dbReference>
<evidence type="ECO:0000256" key="3">
    <source>
        <dbReference type="PROSITE-ProRule" id="PRU10007"/>
    </source>
</evidence>
<dbReference type="Proteomes" id="UP000503096">
    <property type="component" value="Chromosome"/>
</dbReference>
<reference evidence="6 7" key="1">
    <citation type="submission" date="2020-04" db="EMBL/GenBank/DDBJ databases">
        <title>Usitatibacter rugosus gen. nov., sp. nov. and Usitatibacter palustris sp. nov., novel members of Usitatibacteraceae fam. nov. within the order Nitrosomonadales isolated from soil.</title>
        <authorList>
            <person name="Huber K.J."/>
            <person name="Neumann-Schaal M."/>
            <person name="Geppert A."/>
            <person name="Luckner M."/>
            <person name="Wanner G."/>
            <person name="Overmann J."/>
        </authorList>
    </citation>
    <scope>NUCLEOTIDE SEQUENCE [LARGE SCALE GENOMIC DNA]</scope>
    <source>
        <strain evidence="6 7">Swamp67</strain>
    </source>
</reference>
<gene>
    <name evidence="6" type="primary">betB_1</name>
    <name evidence="6" type="ORF">DSM104440_01141</name>
</gene>
<evidence type="ECO:0000313" key="6">
    <source>
        <dbReference type="EMBL" id="QJR14345.1"/>
    </source>
</evidence>